<keyword evidence="10" id="KW-1006">Bacterial flagellum protein export</keyword>
<proteinExistence type="inferred from homology"/>
<dbReference type="AlphaFoldDB" id="I7A2C4"/>
<evidence type="ECO:0000256" key="8">
    <source>
        <dbReference type="ARBA" id="ARBA00022927"/>
    </source>
</evidence>
<keyword evidence="7" id="KW-1005">Bacterial flagellum biogenesis</keyword>
<feature type="coiled-coil region" evidence="11">
    <location>
        <begin position="26"/>
        <end position="115"/>
    </location>
</feature>
<evidence type="ECO:0000313" key="12">
    <source>
        <dbReference type="EMBL" id="AFN75363.1"/>
    </source>
</evidence>
<evidence type="ECO:0000256" key="3">
    <source>
        <dbReference type="ARBA" id="ARBA00020392"/>
    </source>
</evidence>
<evidence type="ECO:0000256" key="4">
    <source>
        <dbReference type="ARBA" id="ARBA00022448"/>
    </source>
</evidence>
<reference evidence="12 13" key="1">
    <citation type="journal article" date="2013" name="PLoS ONE">
        <title>Genomic analysis of Melioribacter roseus, facultatively anaerobic organotrophic bacterium representing a novel deep lineage within Bacteriodetes/Chlorobi group.</title>
        <authorList>
            <person name="Kadnikov V.V."/>
            <person name="Mardanov A.V."/>
            <person name="Podosokorskaya O.A."/>
            <person name="Gavrilov S.N."/>
            <person name="Kublanov I.V."/>
            <person name="Beletsky A.V."/>
            <person name="Bonch-Osmolovskaya E.A."/>
            <person name="Ravin N.V."/>
        </authorList>
    </citation>
    <scope>NUCLEOTIDE SEQUENCE [LARGE SCALE GENOMIC DNA]</scope>
    <source>
        <strain evidence="13">JCM 17771 / P3M-2</strain>
    </source>
</reference>
<dbReference type="GO" id="GO:0071973">
    <property type="term" value="P:bacterial-type flagellum-dependent cell motility"/>
    <property type="evidence" value="ECO:0007669"/>
    <property type="project" value="InterPro"/>
</dbReference>
<name>I7A2C4_MELRP</name>
<dbReference type="KEGG" id="mro:MROS_2133"/>
<dbReference type="GO" id="GO:0006935">
    <property type="term" value="P:chemotaxis"/>
    <property type="evidence" value="ECO:0007669"/>
    <property type="project" value="UniProtKB-KW"/>
</dbReference>
<dbReference type="RefSeq" id="WP_014856795.1">
    <property type="nucleotide sequence ID" value="NC_018178.1"/>
</dbReference>
<protein>
    <recommendedName>
        <fullName evidence="3">Flagellar FliJ protein</fullName>
    </recommendedName>
</protein>
<keyword evidence="9" id="KW-0472">Membrane</keyword>
<evidence type="ECO:0000256" key="5">
    <source>
        <dbReference type="ARBA" id="ARBA00022475"/>
    </source>
</evidence>
<dbReference type="InterPro" id="IPR053716">
    <property type="entry name" value="Flag_assembly_chemotaxis_eff"/>
</dbReference>
<dbReference type="Gene3D" id="1.10.287.1700">
    <property type="match status" value="1"/>
</dbReference>
<sequence>MSEFKYKFESILRIKNILEKKVLKEIAEINFEINKAEELKKNLIKKLKDLNETASKGKIKALEYKSVKAHCNLIEKEIEEAERKILDLMNKKKMKQEELKERTKERRILEKLKEKKYEEYIVESNRTELKQLDEIAINNFNRK</sequence>
<keyword evidence="6" id="KW-0145">Chemotaxis</keyword>
<dbReference type="HOGENOM" id="CLU_1803890_0_0_10"/>
<keyword evidence="4" id="KW-0813">Transport</keyword>
<dbReference type="GO" id="GO:0005886">
    <property type="term" value="C:plasma membrane"/>
    <property type="evidence" value="ECO:0007669"/>
    <property type="project" value="UniProtKB-SubCell"/>
</dbReference>
<keyword evidence="12" id="KW-0966">Cell projection</keyword>
<dbReference type="GO" id="GO:0044781">
    <property type="term" value="P:bacterial-type flagellum organization"/>
    <property type="evidence" value="ECO:0007669"/>
    <property type="project" value="UniProtKB-KW"/>
</dbReference>
<dbReference type="GO" id="GO:0009288">
    <property type="term" value="C:bacterial-type flagellum"/>
    <property type="evidence" value="ECO:0007669"/>
    <property type="project" value="InterPro"/>
</dbReference>
<keyword evidence="11" id="KW-0175">Coiled coil</keyword>
<evidence type="ECO:0000256" key="1">
    <source>
        <dbReference type="ARBA" id="ARBA00004413"/>
    </source>
</evidence>
<keyword evidence="12" id="KW-0969">Cilium</keyword>
<dbReference type="eggNOG" id="COG2882">
    <property type="taxonomic scope" value="Bacteria"/>
</dbReference>
<organism evidence="12 13">
    <name type="scientific">Melioribacter roseus (strain DSM 23840 / JCM 17771 / VKM B-2668 / P3M-2)</name>
    <dbReference type="NCBI Taxonomy" id="1191523"/>
    <lineage>
        <taxon>Bacteria</taxon>
        <taxon>Pseudomonadati</taxon>
        <taxon>Ignavibacteriota</taxon>
        <taxon>Ignavibacteria</taxon>
        <taxon>Ignavibacteriales</taxon>
        <taxon>Melioribacteraceae</taxon>
        <taxon>Melioribacter</taxon>
    </lineage>
</organism>
<keyword evidence="12" id="KW-0282">Flagellum</keyword>
<comment type="similarity">
    <text evidence="2">Belongs to the FliJ family.</text>
</comment>
<accession>I7A2C4</accession>
<keyword evidence="5" id="KW-1003">Cell membrane</keyword>
<gene>
    <name evidence="12" type="ordered locus">MROS_2133</name>
</gene>
<keyword evidence="8" id="KW-0653">Protein transport</keyword>
<evidence type="ECO:0000256" key="7">
    <source>
        <dbReference type="ARBA" id="ARBA00022795"/>
    </source>
</evidence>
<evidence type="ECO:0000256" key="11">
    <source>
        <dbReference type="SAM" id="Coils"/>
    </source>
</evidence>
<dbReference type="EMBL" id="CP003557">
    <property type="protein sequence ID" value="AFN75363.1"/>
    <property type="molecule type" value="Genomic_DNA"/>
</dbReference>
<comment type="subcellular location">
    <subcellularLocation>
        <location evidence="1">Cell membrane</location>
        <topology evidence="1">Peripheral membrane protein</topology>
        <orientation evidence="1">Cytoplasmic side</orientation>
    </subcellularLocation>
</comment>
<evidence type="ECO:0000256" key="10">
    <source>
        <dbReference type="ARBA" id="ARBA00023225"/>
    </source>
</evidence>
<evidence type="ECO:0000256" key="2">
    <source>
        <dbReference type="ARBA" id="ARBA00010004"/>
    </source>
</evidence>
<dbReference type="Pfam" id="PF02050">
    <property type="entry name" value="FliJ"/>
    <property type="match status" value="1"/>
</dbReference>
<keyword evidence="13" id="KW-1185">Reference proteome</keyword>
<dbReference type="Proteomes" id="UP000009011">
    <property type="component" value="Chromosome"/>
</dbReference>
<dbReference type="GO" id="GO:0015031">
    <property type="term" value="P:protein transport"/>
    <property type="evidence" value="ECO:0007669"/>
    <property type="project" value="UniProtKB-KW"/>
</dbReference>
<dbReference type="InterPro" id="IPR012823">
    <property type="entry name" value="Flagell_FliJ"/>
</dbReference>
<evidence type="ECO:0000256" key="9">
    <source>
        <dbReference type="ARBA" id="ARBA00023136"/>
    </source>
</evidence>
<dbReference type="STRING" id="1191523.MROS_2133"/>
<evidence type="ECO:0000256" key="6">
    <source>
        <dbReference type="ARBA" id="ARBA00022500"/>
    </source>
</evidence>
<evidence type="ECO:0000313" key="13">
    <source>
        <dbReference type="Proteomes" id="UP000009011"/>
    </source>
</evidence>